<proteinExistence type="predicted"/>
<name>A0A812NMX6_9DINO</name>
<dbReference type="Proteomes" id="UP000604046">
    <property type="component" value="Unassembled WGS sequence"/>
</dbReference>
<dbReference type="AlphaFoldDB" id="A0A812NMX6"/>
<reference evidence="1" key="1">
    <citation type="submission" date="2021-02" db="EMBL/GenBank/DDBJ databases">
        <authorList>
            <person name="Dougan E. K."/>
            <person name="Rhodes N."/>
            <person name="Thang M."/>
            <person name="Chan C."/>
        </authorList>
    </citation>
    <scope>NUCLEOTIDE SEQUENCE</scope>
</reference>
<gene>
    <name evidence="1" type="ORF">SNAT2548_LOCUS15573</name>
</gene>
<organism evidence="1 2">
    <name type="scientific">Symbiodinium natans</name>
    <dbReference type="NCBI Taxonomy" id="878477"/>
    <lineage>
        <taxon>Eukaryota</taxon>
        <taxon>Sar</taxon>
        <taxon>Alveolata</taxon>
        <taxon>Dinophyceae</taxon>
        <taxon>Suessiales</taxon>
        <taxon>Symbiodiniaceae</taxon>
        <taxon>Symbiodinium</taxon>
    </lineage>
</organism>
<accession>A0A812NMX6</accession>
<evidence type="ECO:0000313" key="1">
    <source>
        <dbReference type="EMBL" id="CAE7295751.1"/>
    </source>
</evidence>
<sequence>MHQFEPHSPSSSVCAMGKLKWQQAPLWEATGSRVMQRLPELDSRGLSNTAWSSAALRQSGRLLSQADTDQKQDLEYFNVVRAHPCYR</sequence>
<keyword evidence="2" id="KW-1185">Reference proteome</keyword>
<comment type="caution">
    <text evidence="1">The sequence shown here is derived from an EMBL/GenBank/DDBJ whole genome shotgun (WGS) entry which is preliminary data.</text>
</comment>
<dbReference type="EMBL" id="CAJNDS010002002">
    <property type="protein sequence ID" value="CAE7295751.1"/>
    <property type="molecule type" value="Genomic_DNA"/>
</dbReference>
<evidence type="ECO:0000313" key="2">
    <source>
        <dbReference type="Proteomes" id="UP000604046"/>
    </source>
</evidence>
<protein>
    <submittedName>
        <fullName evidence="1">Uncharacterized protein</fullName>
    </submittedName>
</protein>